<accession>A0A2N0X5P8</accession>
<dbReference type="EMBL" id="PJAF01000030">
    <property type="protein sequence ID" value="PKF68028.1"/>
    <property type="molecule type" value="Genomic_DNA"/>
</dbReference>
<sequence>MTTAHSEEGGPQRILVAWRPDAPSTDAIEFAAWLSRTTDVRIRVVTTFLRPWPATSLQKLGGKYHKWHEKQRRACHKAVTRALQRAQIAPEHWDKDVSVFVDGPSQHALLTEAAEEFSAHLVILGSQAAAPKGRFVANSTADALLHSSPTALGLVPRSARLSKHGVRRVNFAYLGTEHADHDPSLAYAARMAATWKTPLRILSFSPSGIADASLEGSLNLGKELAHDWREHSLAMLDRARDWIASLYPSLELESEVGTGPGWSGAVDALKWKKGDLLCLGSNPLGAIERVFVGSAAMDLLPHVRVPVIVYPVPRS</sequence>
<dbReference type="CDD" id="cd00293">
    <property type="entry name" value="USP-like"/>
    <property type="match status" value="2"/>
</dbReference>
<name>A0A2N0X5P8_9CORY</name>
<comment type="caution">
    <text evidence="3">The sequence shown here is derived from an EMBL/GenBank/DDBJ whole genome shotgun (WGS) entry which is preliminary data.</text>
</comment>
<dbReference type="Pfam" id="PF00582">
    <property type="entry name" value="Usp"/>
    <property type="match status" value="2"/>
</dbReference>
<comment type="similarity">
    <text evidence="1">Belongs to the universal stress protein A family.</text>
</comment>
<dbReference type="STRING" id="1121365.GCA_000375365_00824"/>
<proteinExistence type="inferred from homology"/>
<dbReference type="SUPFAM" id="SSF52402">
    <property type="entry name" value="Adenine nucleotide alpha hydrolases-like"/>
    <property type="match status" value="2"/>
</dbReference>
<feature type="domain" description="UspA" evidence="2">
    <location>
        <begin position="172"/>
        <end position="311"/>
    </location>
</feature>
<evidence type="ECO:0000313" key="3">
    <source>
        <dbReference type="EMBL" id="PKF68028.1"/>
    </source>
</evidence>
<dbReference type="AlphaFoldDB" id="A0A2N0X5P8"/>
<protein>
    <submittedName>
        <fullName evidence="3">Universal stress protein</fullName>
    </submittedName>
</protein>
<dbReference type="InterPro" id="IPR006016">
    <property type="entry name" value="UspA"/>
</dbReference>
<gene>
    <name evidence="3" type="ORF">CXB45_09190</name>
</gene>
<organism evidence="3 4">
    <name type="scientific">Corynebacterium mastitidis</name>
    <dbReference type="NCBI Taxonomy" id="161890"/>
    <lineage>
        <taxon>Bacteria</taxon>
        <taxon>Bacillati</taxon>
        <taxon>Actinomycetota</taxon>
        <taxon>Actinomycetes</taxon>
        <taxon>Mycobacteriales</taxon>
        <taxon>Corynebacteriaceae</taxon>
        <taxon>Corynebacterium</taxon>
    </lineage>
</organism>
<reference evidence="3 4" key="1">
    <citation type="submission" date="2017-12" db="EMBL/GenBank/DDBJ databases">
        <title>Corynebacterium mastitidis 16-1433 Genome.</title>
        <authorList>
            <person name="Gulvik C.A."/>
        </authorList>
    </citation>
    <scope>NUCLEOTIDE SEQUENCE [LARGE SCALE GENOMIC DNA]</scope>
    <source>
        <strain evidence="3 4">16-1433</strain>
    </source>
</reference>
<dbReference type="Proteomes" id="UP000233249">
    <property type="component" value="Unassembled WGS sequence"/>
</dbReference>
<dbReference type="RefSeq" id="WP_101174164.1">
    <property type="nucleotide sequence ID" value="NZ_JBBMMG010000033.1"/>
</dbReference>
<dbReference type="Gene3D" id="3.40.50.12370">
    <property type="match status" value="1"/>
</dbReference>
<feature type="domain" description="UspA" evidence="2">
    <location>
        <begin position="12"/>
        <end position="151"/>
    </location>
</feature>
<dbReference type="PANTHER" id="PTHR46268">
    <property type="entry name" value="STRESS RESPONSE PROTEIN NHAX"/>
    <property type="match status" value="1"/>
</dbReference>
<evidence type="ECO:0000259" key="2">
    <source>
        <dbReference type="Pfam" id="PF00582"/>
    </source>
</evidence>
<dbReference type="OrthoDB" id="5242641at2"/>
<evidence type="ECO:0000256" key="1">
    <source>
        <dbReference type="ARBA" id="ARBA00008791"/>
    </source>
</evidence>
<evidence type="ECO:0000313" key="4">
    <source>
        <dbReference type="Proteomes" id="UP000233249"/>
    </source>
</evidence>
<dbReference type="PANTHER" id="PTHR46268:SF6">
    <property type="entry name" value="UNIVERSAL STRESS PROTEIN UP12"/>
    <property type="match status" value="1"/>
</dbReference>